<evidence type="ECO:0000313" key="10">
    <source>
        <dbReference type="EMBL" id="RVU35896.1"/>
    </source>
</evidence>
<protein>
    <recommendedName>
        <fullName evidence="3">histidine kinase</fullName>
        <ecNumber evidence="3">2.7.13.3</ecNumber>
    </recommendedName>
</protein>
<keyword evidence="4" id="KW-0597">Phosphoprotein</keyword>
<keyword evidence="7" id="KW-0472">Membrane</keyword>
<evidence type="ECO:0000256" key="6">
    <source>
        <dbReference type="ARBA" id="ARBA00022777"/>
    </source>
</evidence>
<dbReference type="SUPFAM" id="SSF55874">
    <property type="entry name" value="ATPase domain of HSP90 chaperone/DNA topoisomerase II/histidine kinase"/>
    <property type="match status" value="1"/>
</dbReference>
<proteinExistence type="predicted"/>
<keyword evidence="7" id="KW-0812">Transmembrane</keyword>
<dbReference type="InterPro" id="IPR003594">
    <property type="entry name" value="HATPase_dom"/>
</dbReference>
<evidence type="ECO:0000259" key="9">
    <source>
        <dbReference type="PROSITE" id="PS50885"/>
    </source>
</evidence>
<evidence type="ECO:0000256" key="2">
    <source>
        <dbReference type="ARBA" id="ARBA00004370"/>
    </source>
</evidence>
<evidence type="ECO:0000256" key="4">
    <source>
        <dbReference type="ARBA" id="ARBA00022553"/>
    </source>
</evidence>
<dbReference type="PROSITE" id="PS50109">
    <property type="entry name" value="HIS_KIN"/>
    <property type="match status" value="1"/>
</dbReference>
<dbReference type="InterPro" id="IPR005467">
    <property type="entry name" value="His_kinase_dom"/>
</dbReference>
<comment type="subcellular location">
    <subcellularLocation>
        <location evidence="2">Membrane</location>
    </subcellularLocation>
</comment>
<comment type="catalytic activity">
    <reaction evidence="1">
        <text>ATP + protein L-histidine = ADP + protein N-phospho-L-histidine.</text>
        <dbReference type="EC" id="2.7.13.3"/>
    </reaction>
</comment>
<dbReference type="InterPro" id="IPR036890">
    <property type="entry name" value="HATPase_C_sf"/>
</dbReference>
<evidence type="ECO:0000313" key="11">
    <source>
        <dbReference type="Proteomes" id="UP000287447"/>
    </source>
</evidence>
<evidence type="ECO:0000256" key="3">
    <source>
        <dbReference type="ARBA" id="ARBA00012438"/>
    </source>
</evidence>
<dbReference type="SUPFAM" id="SSF47384">
    <property type="entry name" value="Homodimeric domain of signal transducing histidine kinase"/>
    <property type="match status" value="1"/>
</dbReference>
<keyword evidence="6" id="KW-0418">Kinase</keyword>
<dbReference type="InterPro" id="IPR036097">
    <property type="entry name" value="HisK_dim/P_sf"/>
</dbReference>
<feature type="transmembrane region" description="Helical" evidence="7">
    <location>
        <begin position="276"/>
        <end position="299"/>
    </location>
</feature>
<dbReference type="GO" id="GO:0000155">
    <property type="term" value="F:phosphorelay sensor kinase activity"/>
    <property type="evidence" value="ECO:0007669"/>
    <property type="project" value="InterPro"/>
</dbReference>
<dbReference type="SMART" id="SM00387">
    <property type="entry name" value="HATPase_c"/>
    <property type="match status" value="1"/>
</dbReference>
<dbReference type="PROSITE" id="PS50885">
    <property type="entry name" value="HAMP"/>
    <property type="match status" value="1"/>
</dbReference>
<reference evidence="11" key="1">
    <citation type="submission" date="2019-01" db="EMBL/GenBank/DDBJ databases">
        <title>Gri0909 isolated from a small marine red alga.</title>
        <authorList>
            <person name="Kim J."/>
            <person name="Jeong S.E."/>
            <person name="Jeon C.O."/>
        </authorList>
    </citation>
    <scope>NUCLEOTIDE SEQUENCE [LARGE SCALE GENOMIC DNA]</scope>
    <source>
        <strain evidence="11">Gri0909</strain>
    </source>
</reference>
<dbReference type="CDD" id="cd00082">
    <property type="entry name" value="HisKA"/>
    <property type="match status" value="1"/>
</dbReference>
<dbReference type="Gene3D" id="1.10.287.130">
    <property type="match status" value="1"/>
</dbReference>
<keyword evidence="7" id="KW-1133">Transmembrane helix</keyword>
<dbReference type="InterPro" id="IPR004358">
    <property type="entry name" value="Sig_transdc_His_kin-like_C"/>
</dbReference>
<dbReference type="EC" id="2.7.13.3" evidence="3"/>
<dbReference type="PANTHER" id="PTHR43065:SF42">
    <property type="entry name" value="TWO-COMPONENT SENSOR PPRA"/>
    <property type="match status" value="1"/>
</dbReference>
<dbReference type="InterPro" id="IPR003660">
    <property type="entry name" value="HAMP_dom"/>
</dbReference>
<evidence type="ECO:0000259" key="8">
    <source>
        <dbReference type="PROSITE" id="PS50109"/>
    </source>
</evidence>
<evidence type="ECO:0000256" key="7">
    <source>
        <dbReference type="SAM" id="Phobius"/>
    </source>
</evidence>
<evidence type="ECO:0000256" key="5">
    <source>
        <dbReference type="ARBA" id="ARBA00022679"/>
    </source>
</evidence>
<name>A0A3S2VPH6_9PROT</name>
<accession>A0A3S2VPH6</accession>
<dbReference type="InterPro" id="IPR003661">
    <property type="entry name" value="HisK_dim/P_dom"/>
</dbReference>
<dbReference type="EMBL" id="SADE01000002">
    <property type="protein sequence ID" value="RVU35896.1"/>
    <property type="molecule type" value="Genomic_DNA"/>
</dbReference>
<keyword evidence="11" id="KW-1185">Reference proteome</keyword>
<dbReference type="OrthoDB" id="7325042at2"/>
<feature type="transmembrane region" description="Helical" evidence="7">
    <location>
        <begin position="12"/>
        <end position="37"/>
    </location>
</feature>
<dbReference type="GO" id="GO:0016020">
    <property type="term" value="C:membrane"/>
    <property type="evidence" value="ECO:0007669"/>
    <property type="project" value="UniProtKB-SubCell"/>
</dbReference>
<dbReference type="Proteomes" id="UP000287447">
    <property type="component" value="Unassembled WGS sequence"/>
</dbReference>
<dbReference type="RefSeq" id="WP_127765373.1">
    <property type="nucleotide sequence ID" value="NZ_SADE01000002.1"/>
</dbReference>
<comment type="caution">
    <text evidence="10">The sequence shown here is derived from an EMBL/GenBank/DDBJ whole genome shotgun (WGS) entry which is preliminary data.</text>
</comment>
<dbReference type="Gene3D" id="3.30.565.10">
    <property type="entry name" value="Histidine kinase-like ATPase, C-terminal domain"/>
    <property type="match status" value="1"/>
</dbReference>
<dbReference type="Gene3D" id="6.10.340.10">
    <property type="match status" value="1"/>
</dbReference>
<sequence length="654" mass="71417">MSLVRELRLRTSVVLLQFSTIIITLAVVGTALLTYVITEFSRDNLLYATRASETMAKRVEDFLESLTLDVLLIGKHYETHPTADISTFLEAARRKRFSAIFIVGSDDILKVASLSSGNKAREAELGGVDLSSYPLLSDARAASRPTWSGKHISAITGDVTVGLAVPLTSGEAVIVEFPLKTIVEVGNVFREKGHLDYWVIDSKGEVVADTSGVRTQLMNLSSLEIVQAGFTGAEQPTLMNFRGQNYTVSATYSEQLGWLFVGRVPAGLANPDLREILYTVLAFALGTAVFGLLLAPIWARRITKPVGTLTELASQITAGQRPVRWPRGAIREFNTLIDDLKAMSDAISKREVELRDLNEGLESRVEERTRELIRINDDLKTAMDEIQQARDGLIQSEKTAALGRMVAGISHELNTPLGNGRMAVSTLAARLETFRERVNDPVDKKDLDKFLETVGMSVEIAENNLVRAGNLVRSFKEISADRTASRRRKVILKELLDEVTLTLTPTLKRSPVTLEVDVPGTIWVDSYPGELGQVITNLVENAIVHAFHGRESGRIAITAGHTSEDFVTIDLSDDGNGMTPDVIRKAFDPFFTTALGKGGTGLGLYIVHRTVETVLGGTVTLKSKVGKGTVFQLKIPVQAPEAGNTPFGENMKVT</sequence>
<dbReference type="AlphaFoldDB" id="A0A3S2VPH6"/>
<organism evidence="10 11">
    <name type="scientific">Hwanghaeella grinnelliae</name>
    <dbReference type="NCBI Taxonomy" id="2500179"/>
    <lineage>
        <taxon>Bacteria</taxon>
        <taxon>Pseudomonadati</taxon>
        <taxon>Pseudomonadota</taxon>
        <taxon>Alphaproteobacteria</taxon>
        <taxon>Rhodospirillales</taxon>
        <taxon>Rhodospirillaceae</taxon>
        <taxon>Hwanghaeella</taxon>
    </lineage>
</organism>
<dbReference type="PRINTS" id="PR00344">
    <property type="entry name" value="BCTRLSENSOR"/>
</dbReference>
<dbReference type="PANTHER" id="PTHR43065">
    <property type="entry name" value="SENSOR HISTIDINE KINASE"/>
    <property type="match status" value="1"/>
</dbReference>
<feature type="domain" description="Histidine kinase" evidence="8">
    <location>
        <begin position="408"/>
        <end position="639"/>
    </location>
</feature>
<feature type="domain" description="HAMP" evidence="9">
    <location>
        <begin position="300"/>
        <end position="352"/>
    </location>
</feature>
<gene>
    <name evidence="10" type="ORF">EOI86_11605</name>
</gene>
<evidence type="ECO:0000256" key="1">
    <source>
        <dbReference type="ARBA" id="ARBA00000085"/>
    </source>
</evidence>
<dbReference type="Pfam" id="PF02518">
    <property type="entry name" value="HATPase_c"/>
    <property type="match status" value="1"/>
</dbReference>
<keyword evidence="5" id="KW-0808">Transferase</keyword>